<dbReference type="EMBL" id="OU898278">
    <property type="protein sequence ID" value="CAG9832345.1"/>
    <property type="molecule type" value="Genomic_DNA"/>
</dbReference>
<evidence type="ECO:0000313" key="1">
    <source>
        <dbReference type="EMBL" id="CAG9832345.1"/>
    </source>
</evidence>
<sequence length="277" mass="32260">MNQKNNKIEVVEEQTQYVIDLNDPIHMIENEPKNTITEEVEEQQITGIMGEENVNIPEVNVNQRLISEMSHYSRNKNEHRLYLSPMLSVNKMYELYKNQCSEQNLQFVKNSRYRQIFVSEFNFGFGSPKSDTCKVCDSKNNDEHVRRYKAAFEEQKKDRNLANEGTIVYINFDMQKTLPLPKLSTSVAFYLRQVWLYNLGIHCVSKGDSFGNGFFHLWTEDKGGKGPEEVGSSILSFFQNINIENIHLVAWSDSAGGQNKNFFIDCLWHYLVTPRDF</sequence>
<protein>
    <submittedName>
        <fullName evidence="1">Uncharacterized protein</fullName>
    </submittedName>
</protein>
<dbReference type="OrthoDB" id="6732375at2759"/>
<dbReference type="AlphaFoldDB" id="A0A9N9XB79"/>
<dbReference type="PANTHER" id="PTHR10773">
    <property type="entry name" value="DNA-DIRECTED RNA POLYMERASES I, II, AND III SUBUNIT RPABC2"/>
    <property type="match status" value="1"/>
</dbReference>
<keyword evidence="2" id="KW-1185">Reference proteome</keyword>
<evidence type="ECO:0000313" key="2">
    <source>
        <dbReference type="Proteomes" id="UP001153709"/>
    </source>
</evidence>
<dbReference type="Proteomes" id="UP001153709">
    <property type="component" value="Chromosome 3"/>
</dbReference>
<gene>
    <name evidence="1" type="ORF">DIABBA_LOCUS5849</name>
</gene>
<organism evidence="1 2">
    <name type="scientific">Diabrotica balteata</name>
    <name type="common">Banded cucumber beetle</name>
    <dbReference type="NCBI Taxonomy" id="107213"/>
    <lineage>
        <taxon>Eukaryota</taxon>
        <taxon>Metazoa</taxon>
        <taxon>Ecdysozoa</taxon>
        <taxon>Arthropoda</taxon>
        <taxon>Hexapoda</taxon>
        <taxon>Insecta</taxon>
        <taxon>Pterygota</taxon>
        <taxon>Neoptera</taxon>
        <taxon>Endopterygota</taxon>
        <taxon>Coleoptera</taxon>
        <taxon>Polyphaga</taxon>
        <taxon>Cucujiformia</taxon>
        <taxon>Chrysomeloidea</taxon>
        <taxon>Chrysomelidae</taxon>
        <taxon>Galerucinae</taxon>
        <taxon>Diabroticina</taxon>
        <taxon>Diabroticites</taxon>
        <taxon>Diabrotica</taxon>
    </lineage>
</organism>
<accession>A0A9N9XB79</accession>
<proteinExistence type="predicted"/>
<name>A0A9N9XB79_DIABA</name>
<reference evidence="1" key="1">
    <citation type="submission" date="2022-01" db="EMBL/GenBank/DDBJ databases">
        <authorList>
            <person name="King R."/>
        </authorList>
    </citation>
    <scope>NUCLEOTIDE SEQUENCE</scope>
</reference>
<dbReference type="PANTHER" id="PTHR10773:SF19">
    <property type="match status" value="1"/>
</dbReference>